<dbReference type="Pfam" id="PF00884">
    <property type="entry name" value="Sulfatase"/>
    <property type="match status" value="1"/>
</dbReference>
<proteinExistence type="predicted"/>
<feature type="transmembrane region" description="Helical" evidence="6">
    <location>
        <begin position="139"/>
        <end position="160"/>
    </location>
</feature>
<dbReference type="GO" id="GO:0005886">
    <property type="term" value="C:plasma membrane"/>
    <property type="evidence" value="ECO:0007669"/>
    <property type="project" value="UniProtKB-SubCell"/>
</dbReference>
<feature type="domain" description="Sulfatase N-terminal" evidence="7">
    <location>
        <begin position="273"/>
        <end position="475"/>
    </location>
</feature>
<dbReference type="EMBL" id="UOGH01000162">
    <property type="protein sequence ID" value="VAX30382.1"/>
    <property type="molecule type" value="Genomic_DNA"/>
</dbReference>
<sequence length="480" mass="55611">MSGYIKNRFVLVAFLIVIFVAISFTSRVILLFASFDQIDSGIFVLIKLFVAGLIYDFVAATYYAAPFAVYVSLIPDRIFNNKFHKYMLWLFLFVNINLLVFNAFSEWFFWDEFGKRYNFIAVDYLVYTQEVIHNILESYPIPLLLAAVFIISSVIFYFIYKKWAAPGFAFASTRGYMQRLTVAAVFVLLPLLFFNILDKQSLADISDNQYDNELSRNGLYSLFSAFRNNTLDYDEFYKTEDIKTVMSNLKGLAGFDDNSLKLIKRDGDELKYNIILIMIESLSAEYMGVFGDNRGLTPNLDRLAEKSLFFNNFYATGTRTVRGMEAVTLSIPPTPGRSIVKRPDNHNMFSSGFIFKEKGYENKFIYAGYGYFDNMNEFFSHNGFDIVDRTNMTREEITFSNVWGVCDEDLFNKALKESDKSYRKGKPFFNYIMTTSNHRPYTYPDGKIDIPSHTGRAGGVKYTDYSVEQFLRKAEHKPWF</sequence>
<keyword evidence="4 6" id="KW-1133">Transmembrane helix</keyword>
<dbReference type="InterPro" id="IPR017850">
    <property type="entry name" value="Alkaline_phosphatase_core_sf"/>
</dbReference>
<gene>
    <name evidence="8" type="ORF">MNBD_NITROSPIRAE02-1738</name>
</gene>
<dbReference type="CDD" id="cd16015">
    <property type="entry name" value="LTA_synthase"/>
    <property type="match status" value="1"/>
</dbReference>
<dbReference type="PANTHER" id="PTHR47371:SF3">
    <property type="entry name" value="PHOSPHOGLYCEROL TRANSFERASE I"/>
    <property type="match status" value="1"/>
</dbReference>
<evidence type="ECO:0000256" key="5">
    <source>
        <dbReference type="ARBA" id="ARBA00023136"/>
    </source>
</evidence>
<keyword evidence="2" id="KW-1003">Cell membrane</keyword>
<evidence type="ECO:0000256" key="6">
    <source>
        <dbReference type="SAM" id="Phobius"/>
    </source>
</evidence>
<dbReference type="PANTHER" id="PTHR47371">
    <property type="entry name" value="LIPOTEICHOIC ACID SYNTHASE"/>
    <property type="match status" value="1"/>
</dbReference>
<dbReference type="Gene3D" id="3.40.720.10">
    <property type="entry name" value="Alkaline Phosphatase, subunit A"/>
    <property type="match status" value="1"/>
</dbReference>
<reference evidence="8" key="1">
    <citation type="submission" date="2018-06" db="EMBL/GenBank/DDBJ databases">
        <authorList>
            <person name="Zhirakovskaya E."/>
        </authorList>
    </citation>
    <scope>NUCLEOTIDE SEQUENCE</scope>
</reference>
<evidence type="ECO:0000256" key="4">
    <source>
        <dbReference type="ARBA" id="ARBA00022989"/>
    </source>
</evidence>
<dbReference type="InterPro" id="IPR050448">
    <property type="entry name" value="OpgB/LTA_synthase_biosynth"/>
</dbReference>
<feature type="transmembrane region" description="Helical" evidence="6">
    <location>
        <begin position="86"/>
        <end position="110"/>
    </location>
</feature>
<protein>
    <submittedName>
        <fullName evidence="8">Sulfatase family protein</fullName>
    </submittedName>
</protein>
<dbReference type="SUPFAM" id="SSF53649">
    <property type="entry name" value="Alkaline phosphatase-like"/>
    <property type="match status" value="1"/>
</dbReference>
<comment type="subcellular location">
    <subcellularLocation>
        <location evidence="1">Cell membrane</location>
        <topology evidence="1">Multi-pass membrane protein</topology>
    </subcellularLocation>
</comment>
<feature type="transmembrane region" description="Helical" evidence="6">
    <location>
        <begin position="9"/>
        <end position="35"/>
    </location>
</feature>
<keyword evidence="5 6" id="KW-0472">Membrane</keyword>
<evidence type="ECO:0000313" key="8">
    <source>
        <dbReference type="EMBL" id="VAX30382.1"/>
    </source>
</evidence>
<evidence type="ECO:0000259" key="7">
    <source>
        <dbReference type="Pfam" id="PF00884"/>
    </source>
</evidence>
<feature type="transmembrane region" description="Helical" evidence="6">
    <location>
        <begin position="41"/>
        <end position="65"/>
    </location>
</feature>
<evidence type="ECO:0000256" key="1">
    <source>
        <dbReference type="ARBA" id="ARBA00004651"/>
    </source>
</evidence>
<evidence type="ECO:0000256" key="2">
    <source>
        <dbReference type="ARBA" id="ARBA00022475"/>
    </source>
</evidence>
<keyword evidence="3 6" id="KW-0812">Transmembrane</keyword>
<dbReference type="InterPro" id="IPR000917">
    <property type="entry name" value="Sulfatase_N"/>
</dbReference>
<name>A0A3B1CPZ0_9ZZZZ</name>
<dbReference type="AlphaFoldDB" id="A0A3B1CPZ0"/>
<organism evidence="8">
    <name type="scientific">hydrothermal vent metagenome</name>
    <dbReference type="NCBI Taxonomy" id="652676"/>
    <lineage>
        <taxon>unclassified sequences</taxon>
        <taxon>metagenomes</taxon>
        <taxon>ecological metagenomes</taxon>
    </lineage>
</organism>
<evidence type="ECO:0000256" key="3">
    <source>
        <dbReference type="ARBA" id="ARBA00022692"/>
    </source>
</evidence>
<feature type="transmembrane region" description="Helical" evidence="6">
    <location>
        <begin position="180"/>
        <end position="197"/>
    </location>
</feature>
<feature type="non-terminal residue" evidence="8">
    <location>
        <position position="480"/>
    </location>
</feature>
<accession>A0A3B1CPZ0</accession>